<accession>A0A386KE43</accession>
<reference evidence="2" key="1">
    <citation type="submission" date="2018-08" db="EMBL/GenBank/DDBJ databases">
        <authorList>
            <person name="Nolan J.M."/>
            <person name="Rowe R.D."/>
            <person name="Miller E.S."/>
            <person name="Karam J.D."/>
        </authorList>
    </citation>
    <scope>NUCLEOTIDE SEQUENCE [LARGE SCALE GENOMIC DNA]</scope>
</reference>
<evidence type="ECO:0000313" key="2">
    <source>
        <dbReference type="Proteomes" id="UP000272349"/>
    </source>
</evidence>
<organismHost>
    <name type="scientific">Escherichia coli</name>
    <dbReference type="NCBI Taxonomy" id="562"/>
</organismHost>
<organism evidence="1 2">
    <name type="scientific">Enterobacteria phage T2</name>
    <name type="common">Bacteriophage T2</name>
    <dbReference type="NCBI Taxonomy" id="2060721"/>
    <lineage>
        <taxon>Viruses</taxon>
        <taxon>Duplodnaviria</taxon>
        <taxon>Heunggongvirae</taxon>
        <taxon>Uroviricota</taxon>
        <taxon>Caudoviricetes</taxon>
        <taxon>Pantevenvirales</taxon>
        <taxon>Straboviridae</taxon>
        <taxon>Tevenvirinae</taxon>
        <taxon>Tequatrovirus</taxon>
        <taxon>Tequatrovirus T2</taxon>
    </lineage>
</organism>
<protein>
    <submittedName>
        <fullName evidence="1">Uncharacterized protein</fullName>
    </submittedName>
</protein>
<sequence>MQLLVIPVIKIIMAGEEDDLKVRGKIHGCDD</sequence>
<evidence type="ECO:0000313" key="1">
    <source>
        <dbReference type="EMBL" id="AYD82683.1"/>
    </source>
</evidence>
<proteinExistence type="predicted"/>
<dbReference type="Proteomes" id="UP000272349">
    <property type="component" value="Segment"/>
</dbReference>
<name>A0A386KE43_BPT2</name>
<dbReference type="EMBL" id="MH751506">
    <property type="protein sequence ID" value="AYD82683.1"/>
    <property type="molecule type" value="Genomic_DNA"/>
</dbReference>